<dbReference type="Gene3D" id="3.30.470.160">
    <property type="entry name" value="Inositol polyphosphate kinase"/>
    <property type="match status" value="1"/>
</dbReference>
<dbReference type="EC" id="2.7.-.-" evidence="4"/>
<evidence type="ECO:0000256" key="2">
    <source>
        <dbReference type="ARBA" id="ARBA00022679"/>
    </source>
</evidence>
<evidence type="ECO:0000256" key="4">
    <source>
        <dbReference type="RuleBase" id="RU363090"/>
    </source>
</evidence>
<evidence type="ECO:0000256" key="3">
    <source>
        <dbReference type="ARBA" id="ARBA00022777"/>
    </source>
</evidence>
<evidence type="ECO:0000313" key="6">
    <source>
        <dbReference type="Proteomes" id="UP000076154"/>
    </source>
</evidence>
<evidence type="ECO:0000313" key="5">
    <source>
        <dbReference type="EMBL" id="RDB19320.1"/>
    </source>
</evidence>
<dbReference type="FunCoup" id="A0A369JDN1">
    <property type="interactions" value="305"/>
</dbReference>
<dbReference type="GO" id="GO:0008440">
    <property type="term" value="F:inositol-1,4,5-trisphosphate 3-kinase activity"/>
    <property type="evidence" value="ECO:0007669"/>
    <property type="project" value="TreeGrafter"/>
</dbReference>
<dbReference type="InterPro" id="IPR038286">
    <property type="entry name" value="IPK_sf"/>
</dbReference>
<dbReference type="PANTHER" id="PTHR12400:SF108">
    <property type="entry name" value="KINASE"/>
    <property type="match status" value="1"/>
</dbReference>
<keyword evidence="2 4" id="KW-0808">Transferase</keyword>
<dbReference type="InterPro" id="IPR005522">
    <property type="entry name" value="IPK"/>
</dbReference>
<dbReference type="PANTHER" id="PTHR12400">
    <property type="entry name" value="INOSITOL POLYPHOSPHATE KINASE"/>
    <property type="match status" value="1"/>
</dbReference>
<dbReference type="Pfam" id="PF03770">
    <property type="entry name" value="IPK"/>
    <property type="match status" value="1"/>
</dbReference>
<comment type="caution">
    <text evidence="5">The sequence shown here is derived from an EMBL/GenBank/DDBJ whole genome shotgun (WGS) entry which is preliminary data.</text>
</comment>
<reference evidence="5" key="1">
    <citation type="submission" date="2018-04" db="EMBL/GenBank/DDBJ databases">
        <title>Whole genome sequencing of Hypsizygus marmoreus.</title>
        <authorList>
            <person name="Choi I.-G."/>
            <person name="Min B."/>
            <person name="Kim J.-G."/>
            <person name="Kim S."/>
            <person name="Oh Y.-L."/>
            <person name="Kong W.-S."/>
            <person name="Park H."/>
            <person name="Jeong J."/>
            <person name="Song E.-S."/>
        </authorList>
    </citation>
    <scope>NUCLEOTIDE SEQUENCE [LARGE SCALE GENOMIC DNA]</scope>
    <source>
        <strain evidence="5">51987-8</strain>
    </source>
</reference>
<evidence type="ECO:0000256" key="1">
    <source>
        <dbReference type="ARBA" id="ARBA00007374"/>
    </source>
</evidence>
<dbReference type="SUPFAM" id="SSF56104">
    <property type="entry name" value="SAICAR synthase-like"/>
    <property type="match status" value="1"/>
</dbReference>
<dbReference type="GO" id="GO:0046854">
    <property type="term" value="P:phosphatidylinositol phosphate biosynthetic process"/>
    <property type="evidence" value="ECO:0007669"/>
    <property type="project" value="TreeGrafter"/>
</dbReference>
<dbReference type="OrthoDB" id="338650at2759"/>
<proteinExistence type="inferred from homology"/>
<accession>A0A369JDN1</accession>
<comment type="similarity">
    <text evidence="1 4">Belongs to the inositol phosphokinase (IPK) family.</text>
</comment>
<dbReference type="InParanoid" id="A0A369JDN1"/>
<keyword evidence="6" id="KW-1185">Reference proteome</keyword>
<dbReference type="GO" id="GO:0000824">
    <property type="term" value="F:inositol-1,4,5,6-tetrakisphosphate 3-kinase activity"/>
    <property type="evidence" value="ECO:0007669"/>
    <property type="project" value="TreeGrafter"/>
</dbReference>
<dbReference type="GO" id="GO:0005634">
    <property type="term" value="C:nucleus"/>
    <property type="evidence" value="ECO:0007669"/>
    <property type="project" value="TreeGrafter"/>
</dbReference>
<dbReference type="STRING" id="39966.A0A369JDN1"/>
<dbReference type="EMBL" id="LUEZ02000080">
    <property type="protein sequence ID" value="RDB19320.1"/>
    <property type="molecule type" value="Genomic_DNA"/>
</dbReference>
<name>A0A369JDN1_HYPMA</name>
<gene>
    <name evidence="5" type="primary">ARG82_0</name>
    <name evidence="5" type="ORF">Hypma_013636</name>
</gene>
<sequence length="310" mass="34882">MKTCICELSSQIFGHVGMRTMRDGSLIVKPAFPSELHFYRTLAQNPHLAPLRPFIPRFLGTVEQNDDDDACSSSQWSDSSLPPGRTEFLLMENLCHSFSKPNIIDIKLGTVFYDEDTSPDKVLRMEKTARETTSLETGVRLAEFQVYDNVTSEAIRTPKSYGKAMDASELQDGIARFFPVFEPPRSRGRSNVGLPRRTLVPILRAVRKDVEKIREAYSSVEMRMVGASLLIVYEADWNRADEGMKRIQSLAEEHAGEGKSVKRPPYVVKLIDFAHTRLTPGRGPDDGVLLGLDTMLKLLDVRIHQLVEGE</sequence>
<dbReference type="GO" id="GO:0005737">
    <property type="term" value="C:cytoplasm"/>
    <property type="evidence" value="ECO:0007669"/>
    <property type="project" value="TreeGrafter"/>
</dbReference>
<organism evidence="5 6">
    <name type="scientific">Hypsizygus marmoreus</name>
    <name type="common">White beech mushroom</name>
    <name type="synonym">Agaricus marmoreus</name>
    <dbReference type="NCBI Taxonomy" id="39966"/>
    <lineage>
        <taxon>Eukaryota</taxon>
        <taxon>Fungi</taxon>
        <taxon>Dikarya</taxon>
        <taxon>Basidiomycota</taxon>
        <taxon>Agaricomycotina</taxon>
        <taxon>Agaricomycetes</taxon>
        <taxon>Agaricomycetidae</taxon>
        <taxon>Agaricales</taxon>
        <taxon>Tricholomatineae</taxon>
        <taxon>Lyophyllaceae</taxon>
        <taxon>Hypsizygus</taxon>
    </lineage>
</organism>
<dbReference type="Proteomes" id="UP000076154">
    <property type="component" value="Unassembled WGS sequence"/>
</dbReference>
<dbReference type="GO" id="GO:0032958">
    <property type="term" value="P:inositol phosphate biosynthetic process"/>
    <property type="evidence" value="ECO:0007669"/>
    <property type="project" value="InterPro"/>
</dbReference>
<dbReference type="AlphaFoldDB" id="A0A369JDN1"/>
<protein>
    <recommendedName>
        <fullName evidence="4">Kinase</fullName>
        <ecNumber evidence="4">2.7.-.-</ecNumber>
    </recommendedName>
</protein>
<keyword evidence="3 4" id="KW-0418">Kinase</keyword>